<evidence type="ECO:0000259" key="7">
    <source>
        <dbReference type="PROSITE" id="PS50011"/>
    </source>
</evidence>
<evidence type="ECO:0000256" key="6">
    <source>
        <dbReference type="SAM" id="MobiDB-lite"/>
    </source>
</evidence>
<dbReference type="Pfam" id="PF00069">
    <property type="entry name" value="Pkinase"/>
    <property type="match status" value="1"/>
</dbReference>
<evidence type="ECO:0000256" key="5">
    <source>
        <dbReference type="ARBA" id="ARBA00022840"/>
    </source>
</evidence>
<evidence type="ECO:0000313" key="9">
    <source>
        <dbReference type="Proteomes" id="UP000626109"/>
    </source>
</evidence>
<comment type="caution">
    <text evidence="8">The sequence shown here is derived from an EMBL/GenBank/DDBJ whole genome shotgun (WGS) entry which is preliminary data.</text>
</comment>
<feature type="compositionally biased region" description="Low complexity" evidence="6">
    <location>
        <begin position="66"/>
        <end position="78"/>
    </location>
</feature>
<keyword evidence="2" id="KW-0808">Transferase</keyword>
<dbReference type="PROSITE" id="PS50011">
    <property type="entry name" value="PROTEIN_KINASE_DOM"/>
    <property type="match status" value="1"/>
</dbReference>
<dbReference type="Gene3D" id="1.10.510.10">
    <property type="entry name" value="Transferase(Phosphotransferase) domain 1"/>
    <property type="match status" value="1"/>
</dbReference>
<evidence type="ECO:0000313" key="8">
    <source>
        <dbReference type="EMBL" id="CAE8685789.1"/>
    </source>
</evidence>
<dbReference type="InterPro" id="IPR013785">
    <property type="entry name" value="Aldolase_TIM"/>
</dbReference>
<proteinExistence type="predicted"/>
<keyword evidence="3" id="KW-0547">Nucleotide-binding</keyword>
<keyword evidence="4" id="KW-0418">Kinase</keyword>
<feature type="region of interest" description="Disordered" evidence="6">
    <location>
        <begin position="63"/>
        <end position="106"/>
    </location>
</feature>
<evidence type="ECO:0000256" key="4">
    <source>
        <dbReference type="ARBA" id="ARBA00022777"/>
    </source>
</evidence>
<dbReference type="Gene3D" id="3.20.20.70">
    <property type="entry name" value="Aldolase class I"/>
    <property type="match status" value="1"/>
</dbReference>
<sequence length="763" mass="82658">MPGDGMTHVRAETLRSFMQRTSPNNSPTGAHPSVGNESVASTNGGLVVLSKPEAKVDNAGVLPTVSENSSSASHGSAAPLPQKGGPKSPGFGHQKAPAGGGGGSKIRRVSHASACTAGGDGFLASEHPIGGGAKKELDMQSELSLHVGFGSAKLPELYDILEISDRGRFGTVWTVNCRKSGQHRDLKVVTKEECAQEVILAKLPKHPNIVSVHEILSGDASCYLVLDLCRSEDLLSFMQGRMEKKGSGKSSYSLPESAEVGIYIKQLLSAVAHLHEHGIVHRDIKPDSCLLVDSPRDPGGSGGEALKLADFALATKFTQGQVLTDIVGTIQYMAPEVAQGRYNEQCDVWSVGAVAYKLATDRFVFKARAELPPSAGQEARRKWEDDFFQDMQLAAVSFEESSWTAHCVEFKNIVAWLLQRDPRARMKARDVLSKSDWLRKLAPAGTQNGSQSTYGDDLSGNLQVPADASRVTLMTKVEGLVYKLHILAGCMLPPARFFLIDCATGILAFYAAVSVLSALDFPHATRSAEDVHRAVYMQVTSAMLLQHQESSCRRAACGTGWLPASFATIRSSSAVSSSSSLRESTGVPDGVPKKAWAWQWWAKMGSPRWVCSPMVDQSERAFRLLCRRHGVDLAYTPMIHAEPFAADENYRRTFFDAWEAAQLGGIKDADRPLIAQLGGDDPQTMLRAARLLEPYVDAIDINFGCPTEDAKRGGQKSHSPRCRRFGAYLLPDVPLVERIVGTLAAGLRRVPVTAKIRLRENRA</sequence>
<evidence type="ECO:0000256" key="3">
    <source>
        <dbReference type="ARBA" id="ARBA00022741"/>
    </source>
</evidence>
<dbReference type="InterPro" id="IPR035587">
    <property type="entry name" value="DUS-like_FMN-bd"/>
</dbReference>
<dbReference type="InterPro" id="IPR011009">
    <property type="entry name" value="Kinase-like_dom_sf"/>
</dbReference>
<dbReference type="InterPro" id="IPR050205">
    <property type="entry name" value="CDPK_Ser/Thr_kinases"/>
</dbReference>
<dbReference type="SUPFAM" id="SSF56112">
    <property type="entry name" value="Protein kinase-like (PK-like)"/>
    <property type="match status" value="1"/>
</dbReference>
<evidence type="ECO:0000256" key="2">
    <source>
        <dbReference type="ARBA" id="ARBA00022679"/>
    </source>
</evidence>
<keyword evidence="5" id="KW-0067">ATP-binding</keyword>
<organism evidence="8 9">
    <name type="scientific">Polarella glacialis</name>
    <name type="common">Dinoflagellate</name>
    <dbReference type="NCBI Taxonomy" id="89957"/>
    <lineage>
        <taxon>Eukaryota</taxon>
        <taxon>Sar</taxon>
        <taxon>Alveolata</taxon>
        <taxon>Dinophyceae</taxon>
        <taxon>Suessiales</taxon>
        <taxon>Suessiaceae</taxon>
        <taxon>Polarella</taxon>
    </lineage>
</organism>
<dbReference type="SUPFAM" id="SSF51395">
    <property type="entry name" value="FMN-linked oxidoreductases"/>
    <property type="match status" value="1"/>
</dbReference>
<protein>
    <recommendedName>
        <fullName evidence="7">Protein kinase domain-containing protein</fullName>
    </recommendedName>
</protein>
<dbReference type="PANTHER" id="PTHR24349">
    <property type="entry name" value="SERINE/THREONINE-PROTEIN KINASE"/>
    <property type="match status" value="1"/>
</dbReference>
<feature type="compositionally biased region" description="Polar residues" evidence="6">
    <location>
        <begin position="18"/>
        <end position="28"/>
    </location>
</feature>
<reference evidence="8" key="1">
    <citation type="submission" date="2021-02" db="EMBL/GenBank/DDBJ databases">
        <authorList>
            <person name="Dougan E. K."/>
            <person name="Rhodes N."/>
            <person name="Thang M."/>
            <person name="Chan C."/>
        </authorList>
    </citation>
    <scope>NUCLEOTIDE SEQUENCE</scope>
</reference>
<gene>
    <name evidence="8" type="ORF">PGLA2088_LOCUS24653</name>
</gene>
<accession>A0A813JT32</accession>
<feature type="region of interest" description="Disordered" evidence="6">
    <location>
        <begin position="18"/>
        <end position="41"/>
    </location>
</feature>
<dbReference type="Pfam" id="PF01207">
    <property type="entry name" value="Dus"/>
    <property type="match status" value="1"/>
</dbReference>
<feature type="non-terminal residue" evidence="8">
    <location>
        <position position="1"/>
    </location>
</feature>
<name>A0A813JT32_POLGL</name>
<dbReference type="CDD" id="cd02801">
    <property type="entry name" value="DUS_like_FMN"/>
    <property type="match status" value="1"/>
</dbReference>
<feature type="domain" description="Protein kinase" evidence="7">
    <location>
        <begin position="158"/>
        <end position="438"/>
    </location>
</feature>
<evidence type="ECO:0000256" key="1">
    <source>
        <dbReference type="ARBA" id="ARBA00022527"/>
    </source>
</evidence>
<dbReference type="Proteomes" id="UP000626109">
    <property type="component" value="Unassembled WGS sequence"/>
</dbReference>
<keyword evidence="1" id="KW-0723">Serine/threonine-protein kinase</keyword>
<dbReference type="AlphaFoldDB" id="A0A813JT32"/>
<dbReference type="InterPro" id="IPR000719">
    <property type="entry name" value="Prot_kinase_dom"/>
</dbReference>
<dbReference type="GO" id="GO:0004674">
    <property type="term" value="F:protein serine/threonine kinase activity"/>
    <property type="evidence" value="ECO:0007669"/>
    <property type="project" value="UniProtKB-KW"/>
</dbReference>
<dbReference type="GO" id="GO:0005524">
    <property type="term" value="F:ATP binding"/>
    <property type="evidence" value="ECO:0007669"/>
    <property type="project" value="UniProtKB-KW"/>
</dbReference>
<dbReference type="EMBL" id="CAJNNW010026482">
    <property type="protein sequence ID" value="CAE8685789.1"/>
    <property type="molecule type" value="Genomic_DNA"/>
</dbReference>